<dbReference type="EMBL" id="BAAACG010000013">
    <property type="protein sequence ID" value="GAA0743948.1"/>
    <property type="molecule type" value="Genomic_DNA"/>
</dbReference>
<dbReference type="Proteomes" id="UP001501510">
    <property type="component" value="Unassembled WGS sequence"/>
</dbReference>
<dbReference type="InterPro" id="IPR002509">
    <property type="entry name" value="NODB_dom"/>
</dbReference>
<dbReference type="CDD" id="cd10918">
    <property type="entry name" value="CE4_NodB_like_5s_6s"/>
    <property type="match status" value="1"/>
</dbReference>
<reference evidence="5" key="1">
    <citation type="journal article" date="2019" name="Int. J. Syst. Evol. Microbiol.">
        <title>The Global Catalogue of Microorganisms (GCM) 10K type strain sequencing project: providing services to taxonomists for standard genome sequencing and annotation.</title>
        <authorList>
            <consortium name="The Broad Institute Genomics Platform"/>
            <consortium name="The Broad Institute Genome Sequencing Center for Infectious Disease"/>
            <person name="Wu L."/>
            <person name="Ma J."/>
        </authorList>
    </citation>
    <scope>NUCLEOTIDE SEQUENCE [LARGE SCALE GENOMIC DNA]</scope>
    <source>
        <strain evidence="5">JCM 1407</strain>
    </source>
</reference>
<feature type="domain" description="NodB homology" evidence="3">
    <location>
        <begin position="124"/>
        <end position="289"/>
    </location>
</feature>
<dbReference type="RefSeq" id="WP_343762486.1">
    <property type="nucleotide sequence ID" value="NZ_BAAACG010000013.1"/>
</dbReference>
<comment type="subcellular location">
    <subcellularLocation>
        <location evidence="1">Secreted</location>
    </subcellularLocation>
</comment>
<dbReference type="PROSITE" id="PS51257">
    <property type="entry name" value="PROKAR_LIPOPROTEIN"/>
    <property type="match status" value="1"/>
</dbReference>
<evidence type="ECO:0000256" key="2">
    <source>
        <dbReference type="ARBA" id="ARBA00022729"/>
    </source>
</evidence>
<dbReference type="PANTHER" id="PTHR34216">
    <property type="match status" value="1"/>
</dbReference>
<protein>
    <submittedName>
        <fullName evidence="4">Polysaccharide deacetylase family protein</fullName>
    </submittedName>
</protein>
<sequence length="289" mass="33660">MFRNNKLKLLSIMIIVVVVLFSGCQKKVSKKNDDSKKVVKKQTEKVKKSNEELRKFTKEPLIYNDKSIPVLMYHSVDYEKDNGLRMPKEKFEKQMKYLKDNGYTTLTLDEFYDFLVNNSPIPKKSIVITLDDGYVDNYNNAYPILKKYGLKASIFVITGNIDKDKRTVNSKQIKEMAKNGVMCFSHTVKHDQLDKLSYEKQLDTLKKSKETLENLLNKDSKYIAYPYGKWNEDTIKAVKKLGYTMAVTTEGGWTSKDNGIYTLNRVYVSSLYSMDEFIRRITNPDYNKN</sequence>
<comment type="caution">
    <text evidence="4">The sequence shown here is derived from an EMBL/GenBank/DDBJ whole genome shotgun (WGS) entry which is preliminary data.</text>
</comment>
<accession>A0ABP3V0E7</accession>
<evidence type="ECO:0000313" key="4">
    <source>
        <dbReference type="EMBL" id="GAA0743948.1"/>
    </source>
</evidence>
<dbReference type="SUPFAM" id="SSF88713">
    <property type="entry name" value="Glycoside hydrolase/deacetylase"/>
    <property type="match status" value="1"/>
</dbReference>
<keyword evidence="5" id="KW-1185">Reference proteome</keyword>
<proteinExistence type="predicted"/>
<evidence type="ECO:0000259" key="3">
    <source>
        <dbReference type="PROSITE" id="PS51677"/>
    </source>
</evidence>
<evidence type="ECO:0000313" key="5">
    <source>
        <dbReference type="Proteomes" id="UP001501510"/>
    </source>
</evidence>
<dbReference type="InterPro" id="IPR011330">
    <property type="entry name" value="Glyco_hydro/deAcase_b/a-brl"/>
</dbReference>
<name>A0ABP3V0E7_9CLOT</name>
<keyword evidence="2" id="KW-0732">Signal</keyword>
<dbReference type="Gene3D" id="3.20.20.370">
    <property type="entry name" value="Glycoside hydrolase/deacetylase"/>
    <property type="match status" value="1"/>
</dbReference>
<dbReference type="PROSITE" id="PS51677">
    <property type="entry name" value="NODB"/>
    <property type="match status" value="1"/>
</dbReference>
<organism evidence="4 5">
    <name type="scientific">Clostridium oceanicum</name>
    <dbReference type="NCBI Taxonomy" id="1543"/>
    <lineage>
        <taxon>Bacteria</taxon>
        <taxon>Bacillati</taxon>
        <taxon>Bacillota</taxon>
        <taxon>Clostridia</taxon>
        <taxon>Eubacteriales</taxon>
        <taxon>Clostridiaceae</taxon>
        <taxon>Clostridium</taxon>
    </lineage>
</organism>
<dbReference type="InterPro" id="IPR051398">
    <property type="entry name" value="Polysacch_Deacetylase"/>
</dbReference>
<gene>
    <name evidence="4" type="ORF">GCM10008906_28230</name>
</gene>
<dbReference type="PANTHER" id="PTHR34216:SF3">
    <property type="entry name" value="POLY-BETA-1,6-N-ACETYL-D-GLUCOSAMINE N-DEACETYLASE"/>
    <property type="match status" value="1"/>
</dbReference>
<dbReference type="Pfam" id="PF01522">
    <property type="entry name" value="Polysacc_deac_1"/>
    <property type="match status" value="1"/>
</dbReference>
<evidence type="ECO:0000256" key="1">
    <source>
        <dbReference type="ARBA" id="ARBA00004613"/>
    </source>
</evidence>